<organism evidence="2 3">
    <name type="scientific">Molossus molossus</name>
    <name type="common">Pallas' mastiff bat</name>
    <name type="synonym">Vespertilio molossus</name>
    <dbReference type="NCBI Taxonomy" id="27622"/>
    <lineage>
        <taxon>Eukaryota</taxon>
        <taxon>Metazoa</taxon>
        <taxon>Chordata</taxon>
        <taxon>Craniata</taxon>
        <taxon>Vertebrata</taxon>
        <taxon>Euteleostomi</taxon>
        <taxon>Mammalia</taxon>
        <taxon>Eutheria</taxon>
        <taxon>Laurasiatheria</taxon>
        <taxon>Chiroptera</taxon>
        <taxon>Yangochiroptera</taxon>
        <taxon>Molossidae</taxon>
        <taxon>Molossus</taxon>
    </lineage>
</organism>
<feature type="region of interest" description="Disordered" evidence="1">
    <location>
        <begin position="16"/>
        <end position="35"/>
    </location>
</feature>
<dbReference type="InParanoid" id="A0A7J8HZV7"/>
<dbReference type="EMBL" id="JACASF010000005">
    <property type="protein sequence ID" value="KAF6477903.1"/>
    <property type="molecule type" value="Genomic_DNA"/>
</dbReference>
<sequence length="121" mass="13869">MDTQMYEDPKNARESCLVGLPNHHDDTSQPPPNCSSQVSQFGCWYLSRPPVFWTENMVILKQHHRCRRTSDLDLSKAIYSFADASITPPYLWRMDAQGRTGKKSSCYLIIIFIKELAIGLC</sequence>
<name>A0A7J8HZV7_MOLMO</name>
<evidence type="ECO:0000256" key="1">
    <source>
        <dbReference type="SAM" id="MobiDB-lite"/>
    </source>
</evidence>
<protein>
    <submittedName>
        <fullName evidence="2">Uncharacterized protein</fullName>
    </submittedName>
</protein>
<gene>
    <name evidence="2" type="ORF">HJG59_010800</name>
</gene>
<dbReference type="AlphaFoldDB" id="A0A7J8HZV7"/>
<dbReference type="Proteomes" id="UP000550707">
    <property type="component" value="Unassembled WGS sequence"/>
</dbReference>
<comment type="caution">
    <text evidence="2">The sequence shown here is derived from an EMBL/GenBank/DDBJ whole genome shotgun (WGS) entry which is preliminary data.</text>
</comment>
<reference evidence="2 3" key="1">
    <citation type="journal article" date="2020" name="Nature">
        <title>Six reference-quality genomes reveal evolution of bat adaptations.</title>
        <authorList>
            <person name="Jebb D."/>
            <person name="Huang Z."/>
            <person name="Pippel M."/>
            <person name="Hughes G.M."/>
            <person name="Lavrichenko K."/>
            <person name="Devanna P."/>
            <person name="Winkler S."/>
            <person name="Jermiin L.S."/>
            <person name="Skirmuntt E.C."/>
            <person name="Katzourakis A."/>
            <person name="Burkitt-Gray L."/>
            <person name="Ray D.A."/>
            <person name="Sullivan K.A.M."/>
            <person name="Roscito J.G."/>
            <person name="Kirilenko B.M."/>
            <person name="Davalos L.M."/>
            <person name="Corthals A.P."/>
            <person name="Power M.L."/>
            <person name="Jones G."/>
            <person name="Ransome R.D."/>
            <person name="Dechmann D.K.N."/>
            <person name="Locatelli A.G."/>
            <person name="Puechmaille S.J."/>
            <person name="Fedrigo O."/>
            <person name="Jarvis E.D."/>
            <person name="Hiller M."/>
            <person name="Vernes S.C."/>
            <person name="Myers E.W."/>
            <person name="Teeling E.C."/>
        </authorList>
    </citation>
    <scope>NUCLEOTIDE SEQUENCE [LARGE SCALE GENOMIC DNA]</scope>
    <source>
        <strain evidence="2">MMolMol1</strain>
        <tissue evidence="2">Muscle</tissue>
    </source>
</reference>
<evidence type="ECO:0000313" key="3">
    <source>
        <dbReference type="Proteomes" id="UP000550707"/>
    </source>
</evidence>
<proteinExistence type="predicted"/>
<keyword evidence="3" id="KW-1185">Reference proteome</keyword>
<accession>A0A7J8HZV7</accession>
<evidence type="ECO:0000313" key="2">
    <source>
        <dbReference type="EMBL" id="KAF6477903.1"/>
    </source>
</evidence>